<dbReference type="Pfam" id="PF18158">
    <property type="entry name" value="AidB_N"/>
    <property type="match status" value="1"/>
</dbReference>
<dbReference type="AlphaFoldDB" id="A0A848LNW2"/>
<feature type="domain" description="Acyl-CoA dehydrogenase/oxidase C-terminal" evidence="6">
    <location>
        <begin position="279"/>
        <end position="434"/>
    </location>
</feature>
<dbReference type="Pfam" id="PF22217">
    <property type="entry name" value="ACDH-11_C"/>
    <property type="match status" value="1"/>
</dbReference>
<accession>A0A848LNW2</accession>
<dbReference type="SUPFAM" id="SSF47203">
    <property type="entry name" value="Acyl-CoA dehydrogenase C-terminal domain-like"/>
    <property type="match status" value="1"/>
</dbReference>
<evidence type="ECO:0000256" key="5">
    <source>
        <dbReference type="RuleBase" id="RU362125"/>
    </source>
</evidence>
<comment type="caution">
    <text evidence="10">The sequence shown here is derived from an EMBL/GenBank/DDBJ whole genome shotgun (WGS) entry which is preliminary data.</text>
</comment>
<feature type="domain" description="Acyl-CoA dehydrogenase 11-like C-terminal" evidence="9">
    <location>
        <begin position="442"/>
        <end position="540"/>
    </location>
</feature>
<dbReference type="Gene3D" id="1.20.140.10">
    <property type="entry name" value="Butyryl-CoA Dehydrogenase, subunit A, domain 3"/>
    <property type="match status" value="1"/>
</dbReference>
<keyword evidence="5" id="KW-0560">Oxidoreductase</keyword>
<dbReference type="Gene3D" id="2.40.110.20">
    <property type="match status" value="1"/>
</dbReference>
<evidence type="ECO:0000256" key="3">
    <source>
        <dbReference type="ARBA" id="ARBA00022630"/>
    </source>
</evidence>
<evidence type="ECO:0000259" key="9">
    <source>
        <dbReference type="Pfam" id="PF22217"/>
    </source>
</evidence>
<keyword evidence="4 5" id="KW-0274">FAD</keyword>
<evidence type="ECO:0000313" key="10">
    <source>
        <dbReference type="EMBL" id="NMO19538.1"/>
    </source>
</evidence>
<proteinExistence type="inferred from homology"/>
<keyword evidence="11" id="KW-1185">Reference proteome</keyword>
<dbReference type="PANTHER" id="PTHR42707:SF2">
    <property type="entry name" value="ACD11 DEHYDROGENASE"/>
    <property type="match status" value="1"/>
</dbReference>
<dbReference type="InterPro" id="IPR053998">
    <property type="entry name" value="ACDH-11_C"/>
</dbReference>
<name>A0A848LNW2_9BACT</name>
<dbReference type="InterPro" id="IPR052904">
    <property type="entry name" value="Acyl-CoA_dehydrogenase-like"/>
</dbReference>
<dbReference type="PANTHER" id="PTHR42707">
    <property type="entry name" value="ACYL-COA DEHYDROGENASE"/>
    <property type="match status" value="1"/>
</dbReference>
<feature type="domain" description="Acyl-CoA oxidase/dehydrogenase middle" evidence="7">
    <location>
        <begin position="170"/>
        <end position="267"/>
    </location>
</feature>
<dbReference type="InterPro" id="IPR006089">
    <property type="entry name" value="Acyl-CoA_DH_CS"/>
</dbReference>
<comment type="similarity">
    <text evidence="2 5">Belongs to the acyl-CoA dehydrogenase family.</text>
</comment>
<comment type="cofactor">
    <cofactor evidence="1 5">
        <name>FAD</name>
        <dbReference type="ChEBI" id="CHEBI:57692"/>
    </cofactor>
</comment>
<evidence type="ECO:0000259" key="7">
    <source>
        <dbReference type="Pfam" id="PF02770"/>
    </source>
</evidence>
<feature type="domain" description="Adaptive response protein AidB N-terminal" evidence="8">
    <location>
        <begin position="12"/>
        <end position="160"/>
    </location>
</feature>
<sequence length="553" mass="61042">MSFFQDPPTLGNQYDDDALLQSYLARTLPEDLRRSLTDEFRELGDLGGNHFYQFQLRDRLNEPVLTQWDAWGHRIDQIEVSPLWKEAEALSARRGLVATAYEQKSAELSRVHQFVLNYLVQPSLDVYSCPLAMTDGAARSLLMLGNKTLIDRALPHLTSRDPATFWTSGQWMTERTGGSDVGLTQTAARQSPEGWRLYGTKWFTSATTAQMALTLARPEGNGPGGKGLSIFYVETRDAAGKLNGIQINRLKDKLGTRKVPTAELTLDGTLAIPVAGLTDGIKNMAWMLNVTRTWNAMGSAWSMRRGLALARDYAQRRVQFGAKLAEKPLHVDTLAGLEAEFQAGFLLAFRAVELLGRMEAKVATEQELLLQRLVTPLAKLTTGRQAVHVTSEVSEAFGGAGYVEDTGVPRLQADSQVLSIWEGTTNVLSLDALRALAKEGTLEAFFHEVEGRLSRVKDSSLRPCVDAANNALEHARAWVTGAMLNPTALESGARRFSLTLGRTLELALLSDHAQWCLDNGHGPRTRAAARRFAQQGVDLIQDEMDLDDARHLL</sequence>
<evidence type="ECO:0000259" key="8">
    <source>
        <dbReference type="Pfam" id="PF18158"/>
    </source>
</evidence>
<reference evidence="10 11" key="1">
    <citation type="submission" date="2020-04" db="EMBL/GenBank/DDBJ databases">
        <title>Draft genome of Pyxidicoccus fallax type strain.</title>
        <authorList>
            <person name="Whitworth D.E."/>
        </authorList>
    </citation>
    <scope>NUCLEOTIDE SEQUENCE [LARGE SCALE GENOMIC DNA]</scope>
    <source>
        <strain evidence="10 11">DSM 14698</strain>
    </source>
</reference>
<dbReference type="InterPro" id="IPR036250">
    <property type="entry name" value="AcylCo_DH-like_C"/>
</dbReference>
<organism evidence="10 11">
    <name type="scientific">Pyxidicoccus fallax</name>
    <dbReference type="NCBI Taxonomy" id="394095"/>
    <lineage>
        <taxon>Bacteria</taxon>
        <taxon>Pseudomonadati</taxon>
        <taxon>Myxococcota</taxon>
        <taxon>Myxococcia</taxon>
        <taxon>Myxococcales</taxon>
        <taxon>Cystobacterineae</taxon>
        <taxon>Myxococcaceae</taxon>
        <taxon>Pyxidicoccus</taxon>
    </lineage>
</organism>
<evidence type="ECO:0000256" key="1">
    <source>
        <dbReference type="ARBA" id="ARBA00001974"/>
    </source>
</evidence>
<dbReference type="Gene3D" id="6.10.250.600">
    <property type="match status" value="1"/>
</dbReference>
<evidence type="ECO:0000256" key="2">
    <source>
        <dbReference type="ARBA" id="ARBA00009347"/>
    </source>
</evidence>
<dbReference type="Proteomes" id="UP000518300">
    <property type="component" value="Unassembled WGS sequence"/>
</dbReference>
<evidence type="ECO:0000256" key="4">
    <source>
        <dbReference type="ARBA" id="ARBA00022827"/>
    </source>
</evidence>
<dbReference type="InterPro" id="IPR041504">
    <property type="entry name" value="AidB_N"/>
</dbReference>
<evidence type="ECO:0000313" key="11">
    <source>
        <dbReference type="Proteomes" id="UP000518300"/>
    </source>
</evidence>
<dbReference type="GO" id="GO:0003995">
    <property type="term" value="F:acyl-CoA dehydrogenase activity"/>
    <property type="evidence" value="ECO:0007669"/>
    <property type="project" value="InterPro"/>
</dbReference>
<gene>
    <name evidence="10" type="ORF">HG543_32380</name>
</gene>
<protein>
    <submittedName>
        <fullName evidence="10">Acyl-CoA dehydrogenase</fullName>
    </submittedName>
</protein>
<dbReference type="PROSITE" id="PS00073">
    <property type="entry name" value="ACYL_COA_DH_2"/>
    <property type="match status" value="1"/>
</dbReference>
<evidence type="ECO:0000259" key="6">
    <source>
        <dbReference type="Pfam" id="PF00441"/>
    </source>
</evidence>
<dbReference type="SUPFAM" id="SSF56645">
    <property type="entry name" value="Acyl-CoA dehydrogenase NM domain-like"/>
    <property type="match status" value="1"/>
</dbReference>
<dbReference type="InterPro" id="IPR009075">
    <property type="entry name" value="AcylCo_DH/oxidase_C"/>
</dbReference>
<dbReference type="InterPro" id="IPR006091">
    <property type="entry name" value="Acyl-CoA_Oxase/DH_mid-dom"/>
</dbReference>
<dbReference type="InterPro" id="IPR009100">
    <property type="entry name" value="AcylCoA_DH/oxidase_NM_dom_sf"/>
</dbReference>
<dbReference type="RefSeq" id="WP_169348784.1">
    <property type="nucleotide sequence ID" value="NZ_JABBJJ010000190.1"/>
</dbReference>
<dbReference type="Pfam" id="PF00441">
    <property type="entry name" value="Acyl-CoA_dh_1"/>
    <property type="match status" value="1"/>
</dbReference>
<keyword evidence="3 5" id="KW-0285">Flavoprotein</keyword>
<dbReference type="Pfam" id="PF02770">
    <property type="entry name" value="Acyl-CoA_dh_M"/>
    <property type="match status" value="1"/>
</dbReference>
<dbReference type="EMBL" id="JABBJJ010000190">
    <property type="protein sequence ID" value="NMO19538.1"/>
    <property type="molecule type" value="Genomic_DNA"/>
</dbReference>